<name>A0ABD2XGT2_9HYME</name>
<dbReference type="Pfam" id="PF13384">
    <property type="entry name" value="HTH_23"/>
    <property type="match status" value="1"/>
</dbReference>
<feature type="compositionally biased region" description="Basic and acidic residues" evidence="2">
    <location>
        <begin position="414"/>
        <end position="424"/>
    </location>
</feature>
<proteinExistence type="predicted"/>
<feature type="compositionally biased region" description="Basic and acidic residues" evidence="2">
    <location>
        <begin position="478"/>
        <end position="491"/>
    </location>
</feature>
<organism evidence="3 4">
    <name type="scientific">Trichogramma kaykai</name>
    <dbReference type="NCBI Taxonomy" id="54128"/>
    <lineage>
        <taxon>Eukaryota</taxon>
        <taxon>Metazoa</taxon>
        <taxon>Ecdysozoa</taxon>
        <taxon>Arthropoda</taxon>
        <taxon>Hexapoda</taxon>
        <taxon>Insecta</taxon>
        <taxon>Pterygota</taxon>
        <taxon>Neoptera</taxon>
        <taxon>Endopterygota</taxon>
        <taxon>Hymenoptera</taxon>
        <taxon>Apocrita</taxon>
        <taxon>Proctotrupomorpha</taxon>
        <taxon>Chalcidoidea</taxon>
        <taxon>Trichogrammatidae</taxon>
        <taxon>Trichogramma</taxon>
    </lineage>
</organism>
<evidence type="ECO:0000256" key="2">
    <source>
        <dbReference type="SAM" id="MobiDB-lite"/>
    </source>
</evidence>
<feature type="region of interest" description="Disordered" evidence="2">
    <location>
        <begin position="64"/>
        <end position="106"/>
    </location>
</feature>
<dbReference type="SUPFAM" id="SSF46689">
    <property type="entry name" value="Homeodomain-like"/>
    <property type="match status" value="1"/>
</dbReference>
<dbReference type="EMBL" id="JBJJXI010000026">
    <property type="protein sequence ID" value="KAL3404285.1"/>
    <property type="molecule type" value="Genomic_DNA"/>
</dbReference>
<comment type="subcellular location">
    <subcellularLocation>
        <location evidence="1">Nucleus</location>
    </subcellularLocation>
</comment>
<keyword evidence="4" id="KW-1185">Reference proteome</keyword>
<feature type="compositionally biased region" description="Basic and acidic residues" evidence="2">
    <location>
        <begin position="89"/>
        <end position="106"/>
    </location>
</feature>
<evidence type="ECO:0000256" key="1">
    <source>
        <dbReference type="ARBA" id="ARBA00004123"/>
    </source>
</evidence>
<accession>A0ABD2XGT2</accession>
<protein>
    <recommendedName>
        <fullName evidence="5">HTH psq-type domain-containing protein</fullName>
    </recommendedName>
</protein>
<feature type="compositionally biased region" description="Basic and acidic residues" evidence="2">
    <location>
        <begin position="73"/>
        <end position="82"/>
    </location>
</feature>
<dbReference type="AlphaFoldDB" id="A0ABD2XGT2"/>
<dbReference type="InterPro" id="IPR009057">
    <property type="entry name" value="Homeodomain-like_sf"/>
</dbReference>
<evidence type="ECO:0000313" key="4">
    <source>
        <dbReference type="Proteomes" id="UP001627154"/>
    </source>
</evidence>
<dbReference type="GO" id="GO:0005634">
    <property type="term" value="C:nucleus"/>
    <property type="evidence" value="ECO:0007669"/>
    <property type="project" value="UniProtKB-SubCell"/>
</dbReference>
<feature type="compositionally biased region" description="Polar residues" evidence="2">
    <location>
        <begin position="429"/>
        <end position="439"/>
    </location>
</feature>
<comment type="caution">
    <text evidence="3">The sequence shown here is derived from an EMBL/GenBank/DDBJ whole genome shotgun (WGS) entry which is preliminary data.</text>
</comment>
<sequence length="506" mass="57531">MCLEIIDQGKVYKSGSVGKLNFRSSSTRGALTSNTRRALIFLRYSFTVLICRVCIRGGRRAQSNQESLSSYHPKGERSDRRALPTRGYRSSDMEPPGHSDARFRERVESDNDECRLTVGANRPLYSDKRARSVSLPPSCSPSFVAKWIRESFSEERTLWSPANQAGVRAMPITAWKTTTSLPVGTIPRNKKRRVRVNRVLRNRCEAIRLYDEGKRDSQIAQELRIPVNVIRGWIRKYRLNGKKPVTGPIPIRNCPRHPSYVASSSSSGTRYQAVPTYWPPDSTRPQNPATAGGQQLYIAPLELAFRQPEYAFGDIWYASQAVMFPVDQWNLNCHHVDAPLRLAALFWPAPAPYGSNDPLASRNHLPPTQTDLRNFNYDRFHTSNSGSSGEESTDQEATPRKKRKDLNDNVVFPEEQRINTHADRVANYAPSTQPIQKRSQQLRLGDFTHLEFLQALEKEQRFKSRYPETNCRTGKSVEYSKKQRGQRDRTDQQQQGGARDGGSAPF</sequence>
<evidence type="ECO:0008006" key="5">
    <source>
        <dbReference type="Google" id="ProtNLM"/>
    </source>
</evidence>
<evidence type="ECO:0000313" key="3">
    <source>
        <dbReference type="EMBL" id="KAL3404285.1"/>
    </source>
</evidence>
<feature type="region of interest" description="Disordered" evidence="2">
    <location>
        <begin position="465"/>
        <end position="506"/>
    </location>
</feature>
<reference evidence="3 4" key="1">
    <citation type="journal article" date="2024" name="bioRxiv">
        <title>A reference genome for Trichogramma kaykai: A tiny desert-dwelling parasitoid wasp with competing sex-ratio distorters.</title>
        <authorList>
            <person name="Culotta J."/>
            <person name="Lindsey A.R."/>
        </authorList>
    </citation>
    <scope>NUCLEOTIDE SEQUENCE [LARGE SCALE GENOMIC DNA]</scope>
    <source>
        <strain evidence="3 4">KSX58</strain>
    </source>
</reference>
<gene>
    <name evidence="3" type="ORF">TKK_003248</name>
</gene>
<feature type="region of interest" description="Disordered" evidence="2">
    <location>
        <begin position="356"/>
        <end position="439"/>
    </location>
</feature>
<dbReference type="Proteomes" id="UP001627154">
    <property type="component" value="Unassembled WGS sequence"/>
</dbReference>